<feature type="compositionally biased region" description="Polar residues" evidence="8">
    <location>
        <begin position="1"/>
        <end position="38"/>
    </location>
</feature>
<dbReference type="Pfam" id="PF02023">
    <property type="entry name" value="SCAN"/>
    <property type="match status" value="1"/>
</dbReference>
<accession>A0A667HV79</accession>
<name>A0A667HV79_LYNCA</name>
<evidence type="ECO:0000256" key="2">
    <source>
        <dbReference type="ARBA" id="ARBA00006991"/>
    </source>
</evidence>
<evidence type="ECO:0000259" key="9">
    <source>
        <dbReference type="PROSITE" id="PS50804"/>
    </source>
</evidence>
<dbReference type="Ensembl" id="ENSLCNT00005026634.1">
    <property type="protein sequence ID" value="ENSLCNP00005023849.1"/>
    <property type="gene ID" value="ENSLCNG00005015499.1"/>
</dbReference>
<dbReference type="InterPro" id="IPR003309">
    <property type="entry name" value="SCAN_dom"/>
</dbReference>
<keyword evidence="3 7" id="KW-0539">Nucleus</keyword>
<feature type="region of interest" description="Disordered" evidence="8">
    <location>
        <begin position="107"/>
        <end position="200"/>
    </location>
</feature>
<dbReference type="PROSITE" id="PS50804">
    <property type="entry name" value="SCAN_BOX"/>
    <property type="match status" value="1"/>
</dbReference>
<dbReference type="CDD" id="cd07936">
    <property type="entry name" value="SCAN"/>
    <property type="match status" value="1"/>
</dbReference>
<organism evidence="10 11">
    <name type="scientific">Lynx canadensis</name>
    <name type="common">Canada lynx</name>
    <name type="synonym">Felis canadensis</name>
    <dbReference type="NCBI Taxonomy" id="61383"/>
    <lineage>
        <taxon>Eukaryota</taxon>
        <taxon>Metazoa</taxon>
        <taxon>Chordata</taxon>
        <taxon>Craniata</taxon>
        <taxon>Vertebrata</taxon>
        <taxon>Euteleostomi</taxon>
        <taxon>Mammalia</taxon>
        <taxon>Eutheria</taxon>
        <taxon>Laurasiatheria</taxon>
        <taxon>Carnivora</taxon>
        <taxon>Feliformia</taxon>
        <taxon>Felidae</taxon>
        <taxon>Felinae</taxon>
        <taxon>Lynx</taxon>
    </lineage>
</organism>
<evidence type="ECO:0000256" key="5">
    <source>
        <dbReference type="ARBA" id="ARBA00038697"/>
    </source>
</evidence>
<evidence type="ECO:0000313" key="11">
    <source>
        <dbReference type="Proteomes" id="UP000472241"/>
    </source>
</evidence>
<evidence type="ECO:0000256" key="3">
    <source>
        <dbReference type="ARBA" id="ARBA00023242"/>
    </source>
</evidence>
<evidence type="ECO:0000256" key="8">
    <source>
        <dbReference type="SAM" id="MobiDB-lite"/>
    </source>
</evidence>
<evidence type="ECO:0000256" key="6">
    <source>
        <dbReference type="ARBA" id="ARBA00040892"/>
    </source>
</evidence>
<dbReference type="SMART" id="SM00431">
    <property type="entry name" value="SCAN"/>
    <property type="match status" value="1"/>
</dbReference>
<comment type="similarity">
    <text evidence="2">Belongs to the krueppel C2H2-type zinc-finger protein family.</text>
</comment>
<feature type="region of interest" description="Disordered" evidence="8">
    <location>
        <begin position="1"/>
        <end position="41"/>
    </location>
</feature>
<feature type="domain" description="SCAN box" evidence="9">
    <location>
        <begin position="39"/>
        <end position="106"/>
    </location>
</feature>
<comment type="subcellular location">
    <subcellularLocation>
        <location evidence="7">Nucleus</location>
    </subcellularLocation>
</comment>
<dbReference type="Proteomes" id="UP000472241">
    <property type="component" value="Unplaced"/>
</dbReference>
<dbReference type="PANTHER" id="PTHR45935">
    <property type="entry name" value="PROTEIN ZBED8-RELATED"/>
    <property type="match status" value="1"/>
</dbReference>
<keyword evidence="11" id="KW-1185">Reference proteome</keyword>
<dbReference type="InterPro" id="IPR038269">
    <property type="entry name" value="SCAN_sf"/>
</dbReference>
<feature type="region of interest" description="Disordered" evidence="8">
    <location>
        <begin position="342"/>
        <end position="377"/>
    </location>
</feature>
<feature type="compositionally biased region" description="Low complexity" evidence="8">
    <location>
        <begin position="149"/>
        <end position="162"/>
    </location>
</feature>
<comment type="function">
    <text evidence="1">May be involved in transcriptional regulation.</text>
</comment>
<reference evidence="10" key="1">
    <citation type="submission" date="2025-08" db="UniProtKB">
        <authorList>
            <consortium name="Ensembl"/>
        </authorList>
    </citation>
    <scope>IDENTIFICATION</scope>
</reference>
<reference evidence="10" key="2">
    <citation type="submission" date="2025-09" db="UniProtKB">
        <authorList>
            <consortium name="Ensembl"/>
        </authorList>
    </citation>
    <scope>IDENTIFICATION</scope>
</reference>
<proteinExistence type="inferred from homology"/>
<dbReference type="AlphaFoldDB" id="A0A667HV79"/>
<dbReference type="PANTHER" id="PTHR45935:SF10">
    <property type="entry name" value="SCAN DOMAIN-CONTAINING 1"/>
    <property type="match status" value="1"/>
</dbReference>
<comment type="function">
    <text evidence="4">May regulate transcriptional activity.</text>
</comment>
<dbReference type="InterPro" id="IPR050916">
    <property type="entry name" value="SCAN-C2H2_zinc_finger"/>
</dbReference>
<sequence>VTAATMSPQAYPSPSEDSTEGQKSALPSNGSDSETSCQPGPHEGFSKLWELCCQWLRPKTHSKEQILELLVLEQFLTILPQEIQTWVREQHPENGEEAVAVVEDVQSASGQQVPDSGKDWKVLSEETDPWGPARESQRSHLKWRVHPEGSTLTGSRSSQQRSGKQPEAWLTAQPPRNLPEERGLGDQETGAVHGTAGAQGAATCEDRAALLGQERRIHLGPAQRALRRDISRRNDKNDSLAGVCWGGETETPLAILCKTQLHEKFQTHQNSQTHRAVAKELWEQGFLWTPEQCRTKFNCIPYVLDEEMDTLSSSWASAPTVASSAILGQEGRVTEFVGISQQNGKPRGQRRGYVDGAARDEKDFWNPGQGGRRRDLPVLFPHSAGRSLGSDAQRTQDHPEGLSLPFKWELPLLLVWLLP</sequence>
<dbReference type="GO" id="GO:0005634">
    <property type="term" value="C:nucleus"/>
    <property type="evidence" value="ECO:0007669"/>
    <property type="project" value="UniProtKB-SubCell"/>
</dbReference>
<comment type="subunit">
    <text evidence="5">Interacts with ZNF202.</text>
</comment>
<protein>
    <recommendedName>
        <fullName evidence="6">SCAN domain-containing protein 1</fullName>
    </recommendedName>
</protein>
<dbReference type="FunFam" id="1.10.4020.10:FF:000001">
    <property type="entry name" value="zinc finger protein 263 isoform X1"/>
    <property type="match status" value="1"/>
</dbReference>
<dbReference type="Gene3D" id="1.10.4020.10">
    <property type="entry name" value="DNA breaking-rejoining enzymes"/>
    <property type="match status" value="1"/>
</dbReference>
<evidence type="ECO:0000256" key="7">
    <source>
        <dbReference type="PROSITE-ProRule" id="PRU00187"/>
    </source>
</evidence>
<dbReference type="SUPFAM" id="SSF47353">
    <property type="entry name" value="Retrovirus capsid dimerization domain-like"/>
    <property type="match status" value="1"/>
</dbReference>
<evidence type="ECO:0000313" key="10">
    <source>
        <dbReference type="Ensembl" id="ENSLCNP00005023849.1"/>
    </source>
</evidence>
<dbReference type="Pfam" id="PF13837">
    <property type="entry name" value="Myb_DNA-bind_4"/>
    <property type="match status" value="1"/>
</dbReference>
<evidence type="ECO:0000256" key="4">
    <source>
        <dbReference type="ARBA" id="ARBA00037286"/>
    </source>
</evidence>
<dbReference type="InterPro" id="IPR044822">
    <property type="entry name" value="Myb_DNA-bind_4"/>
</dbReference>
<evidence type="ECO:0000256" key="1">
    <source>
        <dbReference type="ARBA" id="ARBA00003767"/>
    </source>
</evidence>